<evidence type="ECO:0000259" key="3">
    <source>
        <dbReference type="Pfam" id="PF00685"/>
    </source>
</evidence>
<dbReference type="AlphaFoldDB" id="A0A1W0WHC1"/>
<dbReference type="InterPro" id="IPR000863">
    <property type="entry name" value="Sulfotransferase_dom"/>
</dbReference>
<accession>A0A1W0WHC1</accession>
<evidence type="ECO:0000256" key="1">
    <source>
        <dbReference type="ARBA" id="ARBA00005771"/>
    </source>
</evidence>
<dbReference type="InterPro" id="IPR027417">
    <property type="entry name" value="P-loop_NTPase"/>
</dbReference>
<gene>
    <name evidence="4" type="ORF">BV898_11201</name>
</gene>
<dbReference type="Gene3D" id="3.40.50.300">
    <property type="entry name" value="P-loop containing nucleotide triphosphate hydrolases"/>
    <property type="match status" value="1"/>
</dbReference>
<evidence type="ECO:0000313" key="4">
    <source>
        <dbReference type="EMBL" id="OQV14582.1"/>
    </source>
</evidence>
<evidence type="ECO:0000256" key="2">
    <source>
        <dbReference type="ARBA" id="ARBA00022679"/>
    </source>
</evidence>
<protein>
    <recommendedName>
        <fullName evidence="3">Sulfotransferase domain-containing protein</fullName>
    </recommendedName>
</protein>
<comment type="similarity">
    <text evidence="1">Belongs to the sulfotransferase 1 family.</text>
</comment>
<name>A0A1W0WHC1_HYPEX</name>
<keyword evidence="5" id="KW-1185">Reference proteome</keyword>
<dbReference type="PANTHER" id="PTHR11783">
    <property type="entry name" value="SULFOTRANSFERASE SULT"/>
    <property type="match status" value="1"/>
</dbReference>
<dbReference type="SUPFAM" id="SSF52540">
    <property type="entry name" value="P-loop containing nucleoside triphosphate hydrolases"/>
    <property type="match status" value="1"/>
</dbReference>
<dbReference type="GO" id="GO:0008146">
    <property type="term" value="F:sulfotransferase activity"/>
    <property type="evidence" value="ECO:0007669"/>
    <property type="project" value="InterPro"/>
</dbReference>
<dbReference type="Proteomes" id="UP000192578">
    <property type="component" value="Unassembled WGS sequence"/>
</dbReference>
<comment type="caution">
    <text evidence="4">The sequence shown here is derived from an EMBL/GenBank/DDBJ whole genome shotgun (WGS) entry which is preliminary data.</text>
</comment>
<dbReference type="Pfam" id="PF00685">
    <property type="entry name" value="Sulfotransfer_1"/>
    <property type="match status" value="1"/>
</dbReference>
<organism evidence="4 5">
    <name type="scientific">Hypsibius exemplaris</name>
    <name type="common">Freshwater tardigrade</name>
    <dbReference type="NCBI Taxonomy" id="2072580"/>
    <lineage>
        <taxon>Eukaryota</taxon>
        <taxon>Metazoa</taxon>
        <taxon>Ecdysozoa</taxon>
        <taxon>Tardigrada</taxon>
        <taxon>Eutardigrada</taxon>
        <taxon>Parachela</taxon>
        <taxon>Hypsibioidea</taxon>
        <taxon>Hypsibiidae</taxon>
        <taxon>Hypsibius</taxon>
    </lineage>
</organism>
<proteinExistence type="inferred from homology"/>
<reference evidence="5" key="1">
    <citation type="submission" date="2017-01" db="EMBL/GenBank/DDBJ databases">
        <title>Comparative genomics of anhydrobiosis in the tardigrade Hypsibius dujardini.</title>
        <authorList>
            <person name="Yoshida Y."/>
            <person name="Koutsovoulos G."/>
            <person name="Laetsch D."/>
            <person name="Stevens L."/>
            <person name="Kumar S."/>
            <person name="Horikawa D."/>
            <person name="Ishino K."/>
            <person name="Komine S."/>
            <person name="Tomita M."/>
            <person name="Blaxter M."/>
            <person name="Arakawa K."/>
        </authorList>
    </citation>
    <scope>NUCLEOTIDE SEQUENCE [LARGE SCALE GENOMIC DNA]</scope>
    <source>
        <strain evidence="5">Z151</strain>
    </source>
</reference>
<dbReference type="OrthoDB" id="205623at2759"/>
<evidence type="ECO:0000313" key="5">
    <source>
        <dbReference type="Proteomes" id="UP000192578"/>
    </source>
</evidence>
<sequence>MHTKIPCHSDEAVDVTAPTTTKSVAKPSKLFPYRTISVWTADVAKVLLEYEAGFRGRSDDIVVASFPKSGTTWTQAMVQLIMFGYVSRVNGLGLDVSDRWISTGRLPLDVVEGRPSPRLIKTHLPLNLYPKHFNKKCKVRDPSLVTQ</sequence>
<feature type="domain" description="Sulfotransferase" evidence="3">
    <location>
        <begin position="59"/>
        <end position="139"/>
    </location>
</feature>
<dbReference type="EMBL" id="MTYJ01000102">
    <property type="protein sequence ID" value="OQV14582.1"/>
    <property type="molecule type" value="Genomic_DNA"/>
</dbReference>
<keyword evidence="2" id="KW-0808">Transferase</keyword>